<protein>
    <submittedName>
        <fullName evidence="2">Uncharacterized protein</fullName>
    </submittedName>
</protein>
<name>A0A1E5BK97_9VIBR</name>
<accession>A0A1E5BK97</accession>
<organism evidence="2 3">
    <name type="scientific">Vibrio genomosp. F10 str. ZF-129</name>
    <dbReference type="NCBI Taxonomy" id="1187848"/>
    <lineage>
        <taxon>Bacteria</taxon>
        <taxon>Pseudomonadati</taxon>
        <taxon>Pseudomonadota</taxon>
        <taxon>Gammaproteobacteria</taxon>
        <taxon>Vibrionales</taxon>
        <taxon>Vibrionaceae</taxon>
        <taxon>Vibrio</taxon>
    </lineage>
</organism>
<reference evidence="2 3" key="1">
    <citation type="journal article" date="2012" name="Science">
        <title>Ecological populations of bacteria act as socially cohesive units of antibiotic production and resistance.</title>
        <authorList>
            <person name="Cordero O.X."/>
            <person name="Wildschutte H."/>
            <person name="Kirkup B."/>
            <person name="Proehl S."/>
            <person name="Ngo L."/>
            <person name="Hussain F."/>
            <person name="Le Roux F."/>
            <person name="Mincer T."/>
            <person name="Polz M.F."/>
        </authorList>
    </citation>
    <scope>NUCLEOTIDE SEQUENCE [LARGE SCALE GENOMIC DNA]</scope>
    <source>
        <strain evidence="2 3">ZF-129</strain>
    </source>
</reference>
<evidence type="ECO:0000313" key="2">
    <source>
        <dbReference type="EMBL" id="OEE38284.1"/>
    </source>
</evidence>
<comment type="caution">
    <text evidence="2">The sequence shown here is derived from an EMBL/GenBank/DDBJ whole genome shotgun (WGS) entry which is preliminary data.</text>
</comment>
<dbReference type="RefSeq" id="WP_017041279.1">
    <property type="nucleotide sequence ID" value="NZ_AJYQ02000002.1"/>
</dbReference>
<evidence type="ECO:0000313" key="3">
    <source>
        <dbReference type="Proteomes" id="UP000094741"/>
    </source>
</evidence>
<evidence type="ECO:0000256" key="1">
    <source>
        <dbReference type="SAM" id="SignalP"/>
    </source>
</evidence>
<sequence>MIAGKHEPSIGVVMLVRLSTLMTALLLSTGSLAGDSTTPVPSTLSQDANFSQAGASWEAHWSGNTSGNIGIPSTANTVFIQSDIDTVILPKNTSATFGGVVSASKNLGKCTITVSASGLGYFNGSTVRGGSRSVPGRCEYSYHTGNGGYTTRYLDGSATVVYRLRKVMVQ</sequence>
<feature type="chain" id="PRO_5009171683" evidence="1">
    <location>
        <begin position="34"/>
        <end position="170"/>
    </location>
</feature>
<feature type="signal peptide" evidence="1">
    <location>
        <begin position="1"/>
        <end position="33"/>
    </location>
</feature>
<keyword evidence="1" id="KW-0732">Signal</keyword>
<gene>
    <name evidence="2" type="ORF">A1QO_02585</name>
</gene>
<dbReference type="EMBL" id="AJYQ02000002">
    <property type="protein sequence ID" value="OEE38284.1"/>
    <property type="molecule type" value="Genomic_DNA"/>
</dbReference>
<dbReference type="Proteomes" id="UP000094741">
    <property type="component" value="Unassembled WGS sequence"/>
</dbReference>
<dbReference type="AlphaFoldDB" id="A0A1E5BK97"/>
<proteinExistence type="predicted"/>